<dbReference type="PROSITE" id="PS50928">
    <property type="entry name" value="ABC_TM1"/>
    <property type="match status" value="1"/>
</dbReference>
<feature type="transmembrane region" description="Helical" evidence="10">
    <location>
        <begin position="20"/>
        <end position="42"/>
    </location>
</feature>
<comment type="caution">
    <text evidence="12">The sequence shown here is derived from an EMBL/GenBank/DDBJ whole genome shotgun (WGS) entry which is preliminary data.</text>
</comment>
<evidence type="ECO:0000313" key="13">
    <source>
        <dbReference type="Proteomes" id="UP000248887"/>
    </source>
</evidence>
<dbReference type="NCBIfam" id="TIGR01726">
    <property type="entry name" value="HEQRo_perm_3TM"/>
    <property type="match status" value="1"/>
</dbReference>
<keyword evidence="7" id="KW-0029">Amino-acid transport</keyword>
<evidence type="ECO:0000256" key="1">
    <source>
        <dbReference type="ARBA" id="ARBA00003159"/>
    </source>
</evidence>
<evidence type="ECO:0000256" key="8">
    <source>
        <dbReference type="ARBA" id="ARBA00022989"/>
    </source>
</evidence>
<evidence type="ECO:0000313" key="12">
    <source>
        <dbReference type="EMBL" id="PZQ85797.1"/>
    </source>
</evidence>
<dbReference type="InterPro" id="IPR043429">
    <property type="entry name" value="ArtM/GltK/GlnP/TcyL/YhdX-like"/>
</dbReference>
<feature type="domain" description="ABC transmembrane type-1" evidence="11">
    <location>
        <begin position="21"/>
        <end position="210"/>
    </location>
</feature>
<dbReference type="AlphaFoldDB" id="A0A2W5SSQ9"/>
<evidence type="ECO:0000256" key="6">
    <source>
        <dbReference type="ARBA" id="ARBA00022692"/>
    </source>
</evidence>
<dbReference type="PANTHER" id="PTHR30614:SF20">
    <property type="entry name" value="GLUTAMINE TRANSPORT SYSTEM PERMEASE PROTEIN GLNP"/>
    <property type="match status" value="1"/>
</dbReference>
<evidence type="ECO:0000256" key="10">
    <source>
        <dbReference type="RuleBase" id="RU363032"/>
    </source>
</evidence>
<keyword evidence="4 10" id="KW-0813">Transport</keyword>
<dbReference type="PANTHER" id="PTHR30614">
    <property type="entry name" value="MEMBRANE COMPONENT OF AMINO ACID ABC TRANSPORTER"/>
    <property type="match status" value="1"/>
</dbReference>
<dbReference type="InterPro" id="IPR000515">
    <property type="entry name" value="MetI-like"/>
</dbReference>
<accession>A0A2W5SSQ9</accession>
<reference evidence="12 13" key="1">
    <citation type="submission" date="2017-08" db="EMBL/GenBank/DDBJ databases">
        <title>Infants hospitalized years apart are colonized by the same room-sourced microbial strains.</title>
        <authorList>
            <person name="Brooks B."/>
            <person name="Olm M.R."/>
            <person name="Firek B.A."/>
            <person name="Baker R."/>
            <person name="Thomas B.C."/>
            <person name="Morowitz M.J."/>
            <person name="Banfield J.F."/>
        </authorList>
    </citation>
    <scope>NUCLEOTIDE SEQUENCE [LARGE SCALE GENOMIC DNA]</scope>
    <source>
        <strain evidence="12">S2_005_001_R2_27</strain>
    </source>
</reference>
<comment type="similarity">
    <text evidence="3">Belongs to the binding-protein-dependent transport system permease family. HisMQ subfamily.</text>
</comment>
<comment type="function">
    <text evidence="1">Part of the binding-protein-dependent transport system for glutamine; probably responsible for the translocation of the substrate across the membrane.</text>
</comment>
<proteinExistence type="inferred from homology"/>
<dbReference type="EMBL" id="QFQD01000002">
    <property type="protein sequence ID" value="PZQ85797.1"/>
    <property type="molecule type" value="Genomic_DNA"/>
</dbReference>
<evidence type="ECO:0000256" key="7">
    <source>
        <dbReference type="ARBA" id="ARBA00022970"/>
    </source>
</evidence>
<dbReference type="Proteomes" id="UP000248887">
    <property type="component" value="Unassembled WGS sequence"/>
</dbReference>
<dbReference type="CDD" id="cd06261">
    <property type="entry name" value="TM_PBP2"/>
    <property type="match status" value="1"/>
</dbReference>
<evidence type="ECO:0000256" key="4">
    <source>
        <dbReference type="ARBA" id="ARBA00022448"/>
    </source>
</evidence>
<sequence>MNYTFQFGEILANSDLLLRGLKLTILLFAIAFSGALVCGLFIGLARASSRRVPNLIATTYIEIFRNTPVLVQLIWFYYAMPALTGWQPTAFVAAALGLFLNTSAYCAEIWRAGLQSLPAGQWEAGRAIGMSEWQLLRRVAVPQALARMVPAFTNRGVELAKMTSIASTITVQELMYEAKMLSTQTFLPLETFTVVAVIYFVLIYPGTLAAYALERRLNSKGA</sequence>
<organism evidence="12 13">
    <name type="scientific">Ancylobacter novellus</name>
    <name type="common">Thiobacillus novellus</name>
    <dbReference type="NCBI Taxonomy" id="921"/>
    <lineage>
        <taxon>Bacteria</taxon>
        <taxon>Pseudomonadati</taxon>
        <taxon>Pseudomonadota</taxon>
        <taxon>Alphaproteobacteria</taxon>
        <taxon>Hyphomicrobiales</taxon>
        <taxon>Xanthobacteraceae</taxon>
        <taxon>Ancylobacter</taxon>
    </lineage>
</organism>
<evidence type="ECO:0000256" key="5">
    <source>
        <dbReference type="ARBA" id="ARBA00022475"/>
    </source>
</evidence>
<gene>
    <name evidence="12" type="ORF">DI549_01275</name>
</gene>
<dbReference type="InterPro" id="IPR035906">
    <property type="entry name" value="MetI-like_sf"/>
</dbReference>
<dbReference type="SUPFAM" id="SSF161098">
    <property type="entry name" value="MetI-like"/>
    <property type="match status" value="1"/>
</dbReference>
<evidence type="ECO:0000256" key="2">
    <source>
        <dbReference type="ARBA" id="ARBA00004429"/>
    </source>
</evidence>
<protein>
    <submittedName>
        <fullName evidence="12">ABC transporter permease</fullName>
    </submittedName>
</protein>
<keyword evidence="9 10" id="KW-0472">Membrane</keyword>
<dbReference type="GO" id="GO:0006865">
    <property type="term" value="P:amino acid transport"/>
    <property type="evidence" value="ECO:0007669"/>
    <property type="project" value="UniProtKB-KW"/>
</dbReference>
<dbReference type="InterPro" id="IPR010065">
    <property type="entry name" value="AA_ABC_transptr_permease_3TM"/>
</dbReference>
<keyword evidence="6 10" id="KW-0812">Transmembrane</keyword>
<name>A0A2W5SSQ9_ANCNO</name>
<comment type="subcellular location">
    <subcellularLocation>
        <location evidence="2">Cell inner membrane</location>
        <topology evidence="2">Multi-pass membrane protein</topology>
    </subcellularLocation>
    <subcellularLocation>
        <location evidence="10">Cell membrane</location>
        <topology evidence="10">Multi-pass membrane protein</topology>
    </subcellularLocation>
</comment>
<dbReference type="GO" id="GO:0022857">
    <property type="term" value="F:transmembrane transporter activity"/>
    <property type="evidence" value="ECO:0007669"/>
    <property type="project" value="InterPro"/>
</dbReference>
<feature type="transmembrane region" description="Helical" evidence="10">
    <location>
        <begin position="189"/>
        <end position="213"/>
    </location>
</feature>
<evidence type="ECO:0000256" key="9">
    <source>
        <dbReference type="ARBA" id="ARBA00023136"/>
    </source>
</evidence>
<dbReference type="Pfam" id="PF00528">
    <property type="entry name" value="BPD_transp_1"/>
    <property type="match status" value="1"/>
</dbReference>
<keyword evidence="5" id="KW-1003">Cell membrane</keyword>
<keyword evidence="8 10" id="KW-1133">Transmembrane helix</keyword>
<dbReference type="Gene3D" id="1.10.3720.10">
    <property type="entry name" value="MetI-like"/>
    <property type="match status" value="1"/>
</dbReference>
<dbReference type="GO" id="GO:0043190">
    <property type="term" value="C:ATP-binding cassette (ABC) transporter complex"/>
    <property type="evidence" value="ECO:0007669"/>
    <property type="project" value="InterPro"/>
</dbReference>
<evidence type="ECO:0000259" key="11">
    <source>
        <dbReference type="PROSITE" id="PS50928"/>
    </source>
</evidence>
<evidence type="ECO:0000256" key="3">
    <source>
        <dbReference type="ARBA" id="ARBA00010072"/>
    </source>
</evidence>